<dbReference type="PANTHER" id="PTHR45984:SF1">
    <property type="entry name" value="SPAG1 AXONEMAL DYNEIN ASSEMBLY FACTOR"/>
    <property type="match status" value="1"/>
</dbReference>
<comment type="caution">
    <text evidence="7">The sequence shown here is derived from an EMBL/GenBank/DDBJ whole genome shotgun (WGS) entry which is preliminary data.</text>
</comment>
<organism evidence="7 8">
    <name type="scientific">Cotesia typhae</name>
    <dbReference type="NCBI Taxonomy" id="2053667"/>
    <lineage>
        <taxon>Eukaryota</taxon>
        <taxon>Metazoa</taxon>
        <taxon>Ecdysozoa</taxon>
        <taxon>Arthropoda</taxon>
        <taxon>Hexapoda</taxon>
        <taxon>Insecta</taxon>
        <taxon>Pterygota</taxon>
        <taxon>Neoptera</taxon>
        <taxon>Endopterygota</taxon>
        <taxon>Hymenoptera</taxon>
        <taxon>Apocrita</taxon>
        <taxon>Ichneumonoidea</taxon>
        <taxon>Braconidae</taxon>
        <taxon>Microgastrinae</taxon>
        <taxon>Cotesia</taxon>
    </lineage>
</organism>
<evidence type="ECO:0000256" key="4">
    <source>
        <dbReference type="ARBA" id="ARBA00022803"/>
    </source>
</evidence>
<dbReference type="OrthoDB" id="2942533at2759"/>
<dbReference type="Pfam" id="PF00515">
    <property type="entry name" value="TPR_1"/>
    <property type="match status" value="1"/>
</dbReference>
<dbReference type="GO" id="GO:0005739">
    <property type="term" value="C:mitochondrion"/>
    <property type="evidence" value="ECO:0007669"/>
    <property type="project" value="TreeGrafter"/>
</dbReference>
<dbReference type="GO" id="GO:0006626">
    <property type="term" value="P:protein targeting to mitochondrion"/>
    <property type="evidence" value="ECO:0007669"/>
    <property type="project" value="TreeGrafter"/>
</dbReference>
<protein>
    <recommendedName>
        <fullName evidence="6">RNA-polymerase II-associated protein 3-like C-terminal domain-containing protein</fullName>
    </recommendedName>
</protein>
<keyword evidence="8" id="KW-1185">Reference proteome</keyword>
<accession>A0A8J5QSL6</accession>
<name>A0A8J5QSL6_9HYME</name>
<dbReference type="InterPro" id="IPR051982">
    <property type="entry name" value="CiliaryAsmbly_MitoImport"/>
</dbReference>
<evidence type="ECO:0000256" key="3">
    <source>
        <dbReference type="ARBA" id="ARBA00022737"/>
    </source>
</evidence>
<sequence length="628" mass="72415">MGKPEAELLTKIKSSEQRSLLNRYNIPIEHLSYEYITECNNTKNLERIVLILRSGEEGYYPELIKHAEIKLASIFPQSMVLRKPQPIIKQYMLEKDRQEEIDCEMDTWLKQMHLREKDLEDGKNLNTNQDIPHPDIRKIIPKLKSTCDDLGNENKGNKNRIKSFDYAAWDKYDADTELNKMDLQEEQKQAKFKKLQHDNEKIVEKLSQDKIVNNLTLSGTELNIMAEREREKGNEAFRAGDYNEALTFYNSSLSIDSSINGYNNRAITYIKLKKFKEAVNDCNMVLEIEPTNIKGLLRRASAAENIGDKSQAIKDYEIILKLEPMNKLATTALKKLRGPSVAKKVRIKIEDEEEEAKANIYRGVNIGEDEKSDLMAKMEQKYLEKQKICFCNRAPSTSWYTRPLPHRKASYCYESISAKPSFYKYPNISSSSSSIFSEKSVSSKNSGVFIEEIIENPKVNKSEPNLQKVETAQLSSSKSESDINFNRNNKIVSNDNGDDIKFGVIRTPYDFNIAWQSLKNKPIKSRAQLLRAVGPNFIGRVISNKLDGPMFSLILRTLENNFTTSEDAKLLKEFLEAFTKLNRFSIILLFADKNDQQALVNIFKFLEQEQVPDIENLYNTYILKEQFV</sequence>
<evidence type="ECO:0000256" key="1">
    <source>
        <dbReference type="ARBA" id="ARBA00004496"/>
    </source>
</evidence>
<feature type="repeat" description="TPR" evidence="5">
    <location>
        <begin position="259"/>
        <end position="292"/>
    </location>
</feature>
<gene>
    <name evidence="7" type="ORF">G9C98_002183</name>
</gene>
<keyword evidence="2" id="KW-0963">Cytoplasm</keyword>
<evidence type="ECO:0000259" key="6">
    <source>
        <dbReference type="Pfam" id="PF13877"/>
    </source>
</evidence>
<reference evidence="7" key="1">
    <citation type="submission" date="2020-03" db="EMBL/GenBank/DDBJ databases">
        <authorList>
            <person name="Chebbi M.A."/>
            <person name="Drezen J.M."/>
        </authorList>
    </citation>
    <scope>NUCLEOTIDE SEQUENCE</scope>
    <source>
        <tissue evidence="7">Whole body</tissue>
    </source>
</reference>
<dbReference type="Proteomes" id="UP000729913">
    <property type="component" value="Unassembled WGS sequence"/>
</dbReference>
<evidence type="ECO:0000313" key="7">
    <source>
        <dbReference type="EMBL" id="KAG8041195.1"/>
    </source>
</evidence>
<dbReference type="PROSITE" id="PS50005">
    <property type="entry name" value="TPR"/>
    <property type="match status" value="1"/>
</dbReference>
<dbReference type="AlphaFoldDB" id="A0A8J5QSL6"/>
<evidence type="ECO:0000256" key="5">
    <source>
        <dbReference type="PROSITE-ProRule" id="PRU00339"/>
    </source>
</evidence>
<dbReference type="EMBL" id="JAAOIC020000019">
    <property type="protein sequence ID" value="KAG8041195.1"/>
    <property type="molecule type" value="Genomic_DNA"/>
</dbReference>
<keyword evidence="3" id="KW-0677">Repeat</keyword>
<dbReference type="GO" id="GO:0005829">
    <property type="term" value="C:cytosol"/>
    <property type="evidence" value="ECO:0007669"/>
    <property type="project" value="TreeGrafter"/>
</dbReference>
<comment type="subcellular location">
    <subcellularLocation>
        <location evidence="1">Cytoplasm</location>
    </subcellularLocation>
</comment>
<evidence type="ECO:0000256" key="2">
    <source>
        <dbReference type="ARBA" id="ARBA00022490"/>
    </source>
</evidence>
<keyword evidence="4 5" id="KW-0802">TPR repeat</keyword>
<dbReference type="SMART" id="SM00028">
    <property type="entry name" value="TPR"/>
    <property type="match status" value="3"/>
</dbReference>
<dbReference type="PANTHER" id="PTHR45984">
    <property type="entry name" value="RNA (RNA) POLYMERASE II ASSOCIATED PROTEIN HOMOLOG"/>
    <property type="match status" value="1"/>
</dbReference>
<feature type="domain" description="RNA-polymerase II-associated protein 3-like C-terminal" evidence="6">
    <location>
        <begin position="506"/>
        <end position="596"/>
    </location>
</feature>
<evidence type="ECO:0000313" key="8">
    <source>
        <dbReference type="Proteomes" id="UP000729913"/>
    </source>
</evidence>
<dbReference type="InterPro" id="IPR019734">
    <property type="entry name" value="TPR_rpt"/>
</dbReference>
<reference evidence="7" key="2">
    <citation type="submission" date="2021-04" db="EMBL/GenBank/DDBJ databases">
        <title>Genome-wide patterns of bracovirus chromosomal integration into multiple host tissues during parasitism.</title>
        <authorList>
            <person name="Chebbi M.A.C."/>
        </authorList>
    </citation>
    <scope>NUCLEOTIDE SEQUENCE</scope>
    <source>
        <tissue evidence="7">Whole body</tissue>
    </source>
</reference>
<dbReference type="Pfam" id="PF13877">
    <property type="entry name" value="RPAP3_C"/>
    <property type="match status" value="1"/>
</dbReference>
<dbReference type="GO" id="GO:0031072">
    <property type="term" value="F:heat shock protein binding"/>
    <property type="evidence" value="ECO:0007669"/>
    <property type="project" value="TreeGrafter"/>
</dbReference>
<proteinExistence type="predicted"/>
<dbReference type="InterPro" id="IPR025986">
    <property type="entry name" value="RPAP3-like_C"/>
</dbReference>